<gene>
    <name evidence="3" type="ORF">CBP51_02785</name>
</gene>
<evidence type="ECO:0000259" key="2">
    <source>
        <dbReference type="SMART" id="SM00563"/>
    </source>
</evidence>
<evidence type="ECO:0000256" key="1">
    <source>
        <dbReference type="SAM" id="Phobius"/>
    </source>
</evidence>
<dbReference type="GO" id="GO:0016746">
    <property type="term" value="F:acyltransferase activity"/>
    <property type="evidence" value="ECO:0007669"/>
    <property type="project" value="UniProtKB-KW"/>
</dbReference>
<dbReference type="PANTHER" id="PTHR10983:SF16">
    <property type="entry name" value="LYSOCARDIOLIPIN ACYLTRANSFERASE 1"/>
    <property type="match status" value="1"/>
</dbReference>
<dbReference type="PANTHER" id="PTHR10983">
    <property type="entry name" value="1-ACYLGLYCEROL-3-PHOSPHATE ACYLTRANSFERASE-RELATED"/>
    <property type="match status" value="1"/>
</dbReference>
<dbReference type="InterPro" id="IPR002123">
    <property type="entry name" value="Plipid/glycerol_acylTrfase"/>
</dbReference>
<comment type="caution">
    <text evidence="3">The sequence shown here is derived from an EMBL/GenBank/DDBJ whole genome shotgun (WGS) entry which is preliminary data.</text>
</comment>
<dbReference type="RefSeq" id="WP_094983752.1">
    <property type="nucleotide sequence ID" value="NZ_NHNI01000001.1"/>
</dbReference>
<keyword evidence="3" id="KW-0808">Transferase</keyword>
<keyword evidence="1" id="KW-1133">Transmembrane helix</keyword>
<reference evidence="4" key="1">
    <citation type="submission" date="2017-05" db="EMBL/GenBank/DDBJ databases">
        <authorList>
            <person name="Barney B.M."/>
        </authorList>
    </citation>
    <scope>NUCLEOTIDE SEQUENCE [LARGE SCALE GENOMIC DNA]</scope>
    <source>
        <strain evidence="4">PSBB022</strain>
    </source>
</reference>
<keyword evidence="1" id="KW-0472">Membrane</keyword>
<name>A0A266Q7W0_9GAMM</name>
<dbReference type="CDD" id="cd07990">
    <property type="entry name" value="LPLAT_LCLAT1-like"/>
    <property type="match status" value="1"/>
</dbReference>
<dbReference type="SUPFAM" id="SSF69593">
    <property type="entry name" value="Glycerol-3-phosphate (1)-acyltransferase"/>
    <property type="match status" value="1"/>
</dbReference>
<keyword evidence="3" id="KW-0012">Acyltransferase</keyword>
<dbReference type="EMBL" id="NHNI01000001">
    <property type="protein sequence ID" value="OZY85973.1"/>
    <property type="molecule type" value="Genomic_DNA"/>
</dbReference>
<feature type="transmembrane region" description="Helical" evidence="1">
    <location>
        <begin position="7"/>
        <end position="33"/>
    </location>
</feature>
<dbReference type="SMART" id="SM00563">
    <property type="entry name" value="PlsC"/>
    <property type="match status" value="1"/>
</dbReference>
<feature type="transmembrane region" description="Helical" evidence="1">
    <location>
        <begin position="116"/>
        <end position="134"/>
    </location>
</feature>
<dbReference type="NCBIfam" id="NF010621">
    <property type="entry name" value="PRK14014.1"/>
    <property type="match status" value="1"/>
</dbReference>
<evidence type="ECO:0000313" key="3">
    <source>
        <dbReference type="EMBL" id="OZY85973.1"/>
    </source>
</evidence>
<evidence type="ECO:0000313" key="4">
    <source>
        <dbReference type="Proteomes" id="UP000216101"/>
    </source>
</evidence>
<organism evidence="3 4">
    <name type="scientific">Cellvibrio mixtus</name>
    <dbReference type="NCBI Taxonomy" id="39650"/>
    <lineage>
        <taxon>Bacteria</taxon>
        <taxon>Pseudomonadati</taxon>
        <taxon>Pseudomonadota</taxon>
        <taxon>Gammaproteobacteria</taxon>
        <taxon>Cellvibrionales</taxon>
        <taxon>Cellvibrionaceae</taxon>
        <taxon>Cellvibrio</taxon>
    </lineage>
</organism>
<protein>
    <submittedName>
        <fullName evidence="3">Acyltransferase</fullName>
    </submittedName>
</protein>
<accession>A0A266Q7W0</accession>
<sequence>MFILPHLRAVLVTAIFSITIIMISVPVVVFALVKLLIPVPALRRAIDRLLDAASNVWITFNTWQQEHTLPTQVEVEGLSNLSRAEWYMLIANHQSWPDILVLVRAFNARIPGVKFFFKRSLLWVPVLGLALWGLDFPSMRRYSKAKLAHHPELKGKDIEQTRKACERFRHHPVTIINFLEGTRFTPAKHSQLQSPYRHLLPPKAGGLAFTLAAMGGQLHRLLDVTIYYPEGIPTYWDYACGRVKRIRVHIRQLPIPPELIGDYSEDTEFRARFQQWVNQLWAEKDALLDTLIREENASRDKIN</sequence>
<feature type="domain" description="Phospholipid/glycerol acyltransferase" evidence="2">
    <location>
        <begin position="87"/>
        <end position="229"/>
    </location>
</feature>
<dbReference type="Pfam" id="PF01553">
    <property type="entry name" value="Acyltransferase"/>
    <property type="match status" value="1"/>
</dbReference>
<proteinExistence type="predicted"/>
<dbReference type="AlphaFoldDB" id="A0A266Q7W0"/>
<keyword evidence="4" id="KW-1185">Reference proteome</keyword>
<dbReference type="Proteomes" id="UP000216101">
    <property type="component" value="Unassembled WGS sequence"/>
</dbReference>
<keyword evidence="1" id="KW-0812">Transmembrane</keyword>